<keyword evidence="3" id="KW-1185">Reference proteome</keyword>
<accession>A0A505DJX5</accession>
<evidence type="ECO:0000313" key="3">
    <source>
        <dbReference type="Proteomes" id="UP000317378"/>
    </source>
</evidence>
<gene>
    <name evidence="2" type="ORF">FGD71_007785</name>
</gene>
<keyword evidence="1" id="KW-0812">Transmembrane</keyword>
<keyword evidence="1" id="KW-1133">Transmembrane helix</keyword>
<feature type="transmembrane region" description="Helical" evidence="1">
    <location>
        <begin position="49"/>
        <end position="71"/>
    </location>
</feature>
<evidence type="ECO:0000256" key="1">
    <source>
        <dbReference type="SAM" id="Phobius"/>
    </source>
</evidence>
<dbReference type="EMBL" id="VCHX02000078">
    <property type="protein sequence ID" value="TPQ22725.1"/>
    <property type="molecule type" value="Genomic_DNA"/>
</dbReference>
<dbReference type="RefSeq" id="WP_119099655.1">
    <property type="nucleotide sequence ID" value="NZ_QXMJ01000078.1"/>
</dbReference>
<name>A0A505DJX5_9ACTN</name>
<comment type="caution">
    <text evidence="2">The sequence shown here is derived from an EMBL/GenBank/DDBJ whole genome shotgun (WGS) entry which is preliminary data.</text>
</comment>
<organism evidence="2 3">
    <name type="scientific">Streptomyces sporangiiformans</name>
    <dbReference type="NCBI Taxonomy" id="2315329"/>
    <lineage>
        <taxon>Bacteria</taxon>
        <taxon>Bacillati</taxon>
        <taxon>Actinomycetota</taxon>
        <taxon>Actinomycetes</taxon>
        <taxon>Kitasatosporales</taxon>
        <taxon>Streptomycetaceae</taxon>
        <taxon>Streptomyces</taxon>
    </lineage>
</organism>
<proteinExistence type="predicted"/>
<dbReference type="AlphaFoldDB" id="A0A505DJX5"/>
<keyword evidence="1" id="KW-0472">Membrane</keyword>
<feature type="transmembrane region" description="Helical" evidence="1">
    <location>
        <begin position="101"/>
        <end position="122"/>
    </location>
</feature>
<dbReference type="Proteomes" id="UP000317378">
    <property type="component" value="Unassembled WGS sequence"/>
</dbReference>
<protein>
    <submittedName>
        <fullName evidence="2">Uncharacterized protein</fullName>
    </submittedName>
</protein>
<evidence type="ECO:0000313" key="2">
    <source>
        <dbReference type="EMBL" id="TPQ22725.1"/>
    </source>
</evidence>
<reference evidence="2 3" key="1">
    <citation type="submission" date="2019-06" db="EMBL/GenBank/DDBJ databases">
        <title>Streptomyces sporangiiformans sp. nov., a novel actinomycete isolated from soil in Mount Song.</title>
        <authorList>
            <person name="Han L."/>
        </authorList>
    </citation>
    <scope>NUCLEOTIDE SEQUENCE [LARGE SCALE GENOMIC DNA]</scope>
    <source>
        <strain evidence="2 3">NEAU-SSA 1</strain>
    </source>
</reference>
<sequence length="224" mass="24841">MEKYSFPSLGVAGALLFGLLTMEYDQFYRELGMAPGDVGLEYSTRLSGSAGLVLMSAVASATLFLLVAGVLKAARCFGASWVRDRAERVWSFLWRRERRGLTFIVCCTLSVLLVGALVTYVADEMADRAKSGRWVEPLHVGPITVLSVRAYPADVRLAVKDSGKQLNLETVNSSQLLYIGHGPDSVVLYDHERQRPLYLPAKDVTVTTYNCETWRAQRHSRCDG</sequence>